<dbReference type="GO" id="GO:0005829">
    <property type="term" value="C:cytosol"/>
    <property type="evidence" value="ECO:0007669"/>
    <property type="project" value="TreeGrafter"/>
</dbReference>
<dbReference type="HAMAP" id="MF_01588">
    <property type="entry name" value="DNA_ligase_A"/>
    <property type="match status" value="1"/>
</dbReference>
<keyword evidence="9 14" id="KW-0460">Magnesium</keyword>
<dbReference type="InterPro" id="IPR041663">
    <property type="entry name" value="DisA/LigA_HHH"/>
</dbReference>
<evidence type="ECO:0000256" key="5">
    <source>
        <dbReference type="ARBA" id="ARBA00022705"/>
    </source>
</evidence>
<dbReference type="Proteomes" id="UP001302316">
    <property type="component" value="Unassembled WGS sequence"/>
</dbReference>
<dbReference type="FunFam" id="2.40.50.140:FF:000012">
    <property type="entry name" value="DNA ligase"/>
    <property type="match status" value="1"/>
</dbReference>
<comment type="catalytic activity">
    <reaction evidence="12 14 15">
        <text>NAD(+) + (deoxyribonucleotide)n-3'-hydroxyl + 5'-phospho-(deoxyribonucleotide)m = (deoxyribonucleotide)n+m + AMP + beta-nicotinamide D-nucleotide.</text>
        <dbReference type="EC" id="6.5.1.2"/>
    </reaction>
</comment>
<dbReference type="SUPFAM" id="SSF52113">
    <property type="entry name" value="BRCT domain"/>
    <property type="match status" value="1"/>
</dbReference>
<feature type="binding site" evidence="14">
    <location>
        <begin position="37"/>
        <end position="41"/>
    </location>
    <ligand>
        <name>NAD(+)</name>
        <dbReference type="ChEBI" id="CHEBI:57540"/>
    </ligand>
</feature>
<evidence type="ECO:0000259" key="17">
    <source>
        <dbReference type="PROSITE" id="PS50172"/>
    </source>
</evidence>
<dbReference type="PROSITE" id="PS01055">
    <property type="entry name" value="DNA_LIGASE_N1"/>
    <property type="match status" value="1"/>
</dbReference>
<evidence type="ECO:0000256" key="1">
    <source>
        <dbReference type="ARBA" id="ARBA00004067"/>
    </source>
</evidence>
<dbReference type="PROSITE" id="PS01056">
    <property type="entry name" value="DNA_LIGASE_N2"/>
    <property type="match status" value="1"/>
</dbReference>
<dbReference type="PIRSF" id="PIRSF001604">
    <property type="entry name" value="LigA"/>
    <property type="match status" value="1"/>
</dbReference>
<dbReference type="Pfam" id="PF03119">
    <property type="entry name" value="DNA_ligase_ZBD"/>
    <property type="match status" value="1"/>
</dbReference>
<dbReference type="RefSeq" id="WP_346051569.1">
    <property type="nucleotide sequence ID" value="NZ_JAYGII010000015.1"/>
</dbReference>
<reference evidence="18 19" key="1">
    <citation type="submission" date="2023-12" db="EMBL/GenBank/DDBJ databases">
        <title>Whole-genome sequencing of halo(alkali)philic microorganisms from hypersaline lakes.</title>
        <authorList>
            <person name="Sorokin D.Y."/>
            <person name="Merkel A.Y."/>
            <person name="Messina E."/>
            <person name="Yakimov M."/>
        </authorList>
    </citation>
    <scope>NUCLEOTIDE SEQUENCE [LARGE SCALE GENOMIC DNA]</scope>
    <source>
        <strain evidence="18 19">AB-CW1</strain>
    </source>
</reference>
<sequence length="775" mass="85628">MKQGSREAAARRVAELREQIQHHDHRYHVLDEPEIPDAEYDALMAELQALEAEFPDLQSADSPTRRVGGEADSAFAPVRHEKPMLSLDNAFGAEDLEAFDRRVRERLGHSSAVSYHGEPKLDGLAVSLLYEDGELVRAATRGDGETGEDVTHSVRTIAQVPVVLEGKYIPRRLEVRGEIFMSHEGFEKLNTAQRKRGEKTFVNPRNAAAGSVRQLDARVARRRPLEIFCYGIGIIEGGPTVNTQTDLLSALADWGLPVSPEGRRLDGLKACLDYYQAILERRESLDYDIDGVVFKVDRLDWQARLGQLSRAPRWAIAHKFPAQEKTTVLRNVEFQVGRTGAITPVARLEPVFVGGATVSNATLHNMDEIRRKDVRIGDTVIVRRAGDVIPEVVAAVTDRRPPEAAVIEFPEQCPVCGADVVREPGEAVHRCTGRMNCAAQQLETLRHFVSRTALDIEGLGDKSLARFFEREWVRRPSDIFRLHERKAELLALDGFGERSVEKLLEEIEAKRRVTLGRFLFALGIPSVGATLAKGLANAFGRFQSIRKATMPLLLCVPDIGPGVAGAIRDFFDDEGNAREVDRLFERSDGIVLSDEADFSPDYVHDITLQSLLKALSIKGATGKRVETIAAHCPDFTALWQFQAGDSGDEKTDQAILKARRALEDANMRPILDETESLLREWGIHWTQDRSDYQQAADESPLAGKTFVLTGTLAEMTRDEARAAIEAAGGKVTGSVSSRTDYLVAGDKAGSKRDKAEKLGVPVLSEDKLKALLAGE</sequence>
<dbReference type="InterPro" id="IPR013839">
    <property type="entry name" value="DNAligase_adenylation"/>
</dbReference>
<evidence type="ECO:0000256" key="16">
    <source>
        <dbReference type="SAM" id="Coils"/>
    </source>
</evidence>
<dbReference type="SUPFAM" id="SSF47781">
    <property type="entry name" value="RuvA domain 2-like"/>
    <property type="match status" value="1"/>
</dbReference>
<keyword evidence="8 14" id="KW-0862">Zinc</keyword>
<dbReference type="NCBIfam" id="TIGR00575">
    <property type="entry name" value="dnlj"/>
    <property type="match status" value="1"/>
</dbReference>
<evidence type="ECO:0000256" key="12">
    <source>
        <dbReference type="ARBA" id="ARBA00034005"/>
    </source>
</evidence>
<organism evidence="18 19">
    <name type="scientific">Natronospira elongata</name>
    <dbReference type="NCBI Taxonomy" id="3110268"/>
    <lineage>
        <taxon>Bacteria</taxon>
        <taxon>Pseudomonadati</taxon>
        <taxon>Pseudomonadota</taxon>
        <taxon>Gammaproteobacteria</taxon>
        <taxon>Natronospirales</taxon>
        <taxon>Natronospiraceae</taxon>
        <taxon>Natronospira</taxon>
    </lineage>
</organism>
<proteinExistence type="inferred from homology"/>
<dbReference type="InterPro" id="IPR001357">
    <property type="entry name" value="BRCT_dom"/>
</dbReference>
<dbReference type="InterPro" id="IPR001679">
    <property type="entry name" value="DNA_ligase"/>
</dbReference>
<dbReference type="FunFam" id="3.30.470.30:FF:000001">
    <property type="entry name" value="DNA ligase"/>
    <property type="match status" value="1"/>
</dbReference>
<dbReference type="PANTHER" id="PTHR23389:SF9">
    <property type="entry name" value="DNA LIGASE"/>
    <property type="match status" value="1"/>
</dbReference>
<comment type="caution">
    <text evidence="18">The sequence shown here is derived from an EMBL/GenBank/DDBJ whole genome shotgun (WGS) entry which is preliminary data.</text>
</comment>
<dbReference type="Gene3D" id="1.10.287.610">
    <property type="entry name" value="Helix hairpin bin"/>
    <property type="match status" value="1"/>
</dbReference>
<dbReference type="CDD" id="cd17748">
    <property type="entry name" value="BRCT_DNA_ligase_like"/>
    <property type="match status" value="1"/>
</dbReference>
<protein>
    <recommendedName>
        <fullName evidence="3 14">DNA ligase</fullName>
        <ecNumber evidence="2 14">6.5.1.2</ecNumber>
    </recommendedName>
    <alternativeName>
        <fullName evidence="14">Polydeoxyribonucleotide synthase [NAD(+)]</fullName>
    </alternativeName>
</protein>
<dbReference type="SMART" id="SM00532">
    <property type="entry name" value="LIGANc"/>
    <property type="match status" value="1"/>
</dbReference>
<dbReference type="CDD" id="cd00114">
    <property type="entry name" value="LIGANc"/>
    <property type="match status" value="1"/>
</dbReference>
<dbReference type="GO" id="GO:0003677">
    <property type="term" value="F:DNA binding"/>
    <property type="evidence" value="ECO:0007669"/>
    <property type="project" value="InterPro"/>
</dbReference>
<dbReference type="GO" id="GO:0006260">
    <property type="term" value="P:DNA replication"/>
    <property type="evidence" value="ECO:0007669"/>
    <property type="project" value="UniProtKB-KW"/>
</dbReference>
<evidence type="ECO:0000256" key="9">
    <source>
        <dbReference type="ARBA" id="ARBA00022842"/>
    </source>
</evidence>
<feature type="active site" description="N6-AMP-lysine intermediate" evidence="14">
    <location>
        <position position="120"/>
    </location>
</feature>
<keyword evidence="11 14" id="KW-0234">DNA repair</keyword>
<dbReference type="Pfam" id="PF12826">
    <property type="entry name" value="HHH_2"/>
    <property type="match status" value="1"/>
</dbReference>
<feature type="domain" description="BRCT" evidence="17">
    <location>
        <begin position="696"/>
        <end position="775"/>
    </location>
</feature>
<keyword evidence="7 14" id="KW-0227">DNA damage</keyword>
<dbReference type="FunFam" id="1.10.287.610:FF:000002">
    <property type="entry name" value="DNA ligase"/>
    <property type="match status" value="1"/>
</dbReference>
<keyword evidence="10 14" id="KW-0520">NAD</keyword>
<comment type="similarity">
    <text evidence="13 14">Belongs to the NAD-dependent DNA ligase family. LigA subfamily.</text>
</comment>
<dbReference type="NCBIfam" id="NF005932">
    <property type="entry name" value="PRK07956.1"/>
    <property type="match status" value="1"/>
</dbReference>
<evidence type="ECO:0000256" key="4">
    <source>
        <dbReference type="ARBA" id="ARBA00022598"/>
    </source>
</evidence>
<comment type="function">
    <text evidence="1 14">DNA ligase that catalyzes the formation of phosphodiester linkages between 5'-phosphoryl and 3'-hydroxyl groups in double-stranded DNA using NAD as a coenzyme and as the energy source for the reaction. It is essential for DNA replication and repair of damaged DNA.</text>
</comment>
<dbReference type="PANTHER" id="PTHR23389">
    <property type="entry name" value="CHROMOSOME TRANSMISSION FIDELITY FACTOR 18"/>
    <property type="match status" value="1"/>
</dbReference>
<feature type="binding site" evidence="14">
    <location>
        <position position="118"/>
    </location>
    <ligand>
        <name>NAD(+)</name>
        <dbReference type="ChEBI" id="CHEBI:57540"/>
    </ligand>
</feature>
<keyword evidence="6 14" id="KW-0479">Metal-binding</keyword>
<dbReference type="InterPro" id="IPR036420">
    <property type="entry name" value="BRCT_dom_sf"/>
</dbReference>
<evidence type="ECO:0000256" key="15">
    <source>
        <dbReference type="RuleBase" id="RU000618"/>
    </source>
</evidence>
<dbReference type="GO" id="GO:0003911">
    <property type="term" value="F:DNA ligase (NAD+) activity"/>
    <property type="evidence" value="ECO:0007669"/>
    <property type="project" value="UniProtKB-UniRule"/>
</dbReference>
<evidence type="ECO:0000256" key="2">
    <source>
        <dbReference type="ARBA" id="ARBA00012722"/>
    </source>
</evidence>
<name>A0AAP6JF34_9GAMM</name>
<dbReference type="InterPro" id="IPR010994">
    <property type="entry name" value="RuvA_2-like"/>
</dbReference>
<keyword evidence="5 14" id="KW-0235">DNA replication</keyword>
<feature type="binding site" evidence="14">
    <location>
        <position position="413"/>
    </location>
    <ligand>
        <name>Zn(2+)</name>
        <dbReference type="ChEBI" id="CHEBI:29105"/>
    </ligand>
</feature>
<evidence type="ECO:0000256" key="13">
    <source>
        <dbReference type="ARBA" id="ARBA00060881"/>
    </source>
</evidence>
<evidence type="ECO:0000256" key="3">
    <source>
        <dbReference type="ARBA" id="ARBA00013308"/>
    </source>
</evidence>
<feature type="binding site" evidence="14">
    <location>
        <position position="416"/>
    </location>
    <ligand>
        <name>Zn(2+)</name>
        <dbReference type="ChEBI" id="CHEBI:29105"/>
    </ligand>
</feature>
<keyword evidence="16" id="KW-0175">Coiled coil</keyword>
<feature type="coiled-coil region" evidence="16">
    <location>
        <begin position="6"/>
        <end position="60"/>
    </location>
</feature>
<dbReference type="EC" id="6.5.1.2" evidence="2 14"/>
<dbReference type="FunFam" id="1.10.150.20:FF:000007">
    <property type="entry name" value="DNA ligase"/>
    <property type="match status" value="1"/>
</dbReference>
<dbReference type="Gene3D" id="6.20.10.30">
    <property type="match status" value="1"/>
</dbReference>
<accession>A0AAP6JF34</accession>
<evidence type="ECO:0000256" key="14">
    <source>
        <dbReference type="HAMAP-Rule" id="MF_01588"/>
    </source>
</evidence>
<dbReference type="InterPro" id="IPR004149">
    <property type="entry name" value="Znf_DNAligase_C4"/>
</dbReference>
<evidence type="ECO:0000256" key="7">
    <source>
        <dbReference type="ARBA" id="ARBA00022763"/>
    </source>
</evidence>
<dbReference type="Gene3D" id="1.10.150.20">
    <property type="entry name" value="5' to 3' exonuclease, C-terminal subdomain"/>
    <property type="match status" value="2"/>
</dbReference>
<dbReference type="AlphaFoldDB" id="A0AAP6JF34"/>
<dbReference type="InterPro" id="IPR033136">
    <property type="entry name" value="DNA_ligase_CS"/>
</dbReference>
<dbReference type="Gene3D" id="3.30.470.30">
    <property type="entry name" value="DNA ligase/mRNA capping enzyme"/>
    <property type="match status" value="1"/>
</dbReference>
<dbReference type="FunFam" id="3.40.50.10190:FF:000054">
    <property type="entry name" value="DNA ligase"/>
    <property type="match status" value="1"/>
</dbReference>
<dbReference type="SUPFAM" id="SSF56091">
    <property type="entry name" value="DNA ligase/mRNA capping enzyme, catalytic domain"/>
    <property type="match status" value="1"/>
</dbReference>
<dbReference type="InterPro" id="IPR012340">
    <property type="entry name" value="NA-bd_OB-fold"/>
</dbReference>
<dbReference type="InterPro" id="IPR003583">
    <property type="entry name" value="Hlx-hairpin-Hlx_DNA-bd_motif"/>
</dbReference>
<dbReference type="InterPro" id="IPR013840">
    <property type="entry name" value="DNAligase_N"/>
</dbReference>
<dbReference type="Pfam" id="PF01653">
    <property type="entry name" value="DNA_ligase_aden"/>
    <property type="match status" value="1"/>
</dbReference>
<dbReference type="PROSITE" id="PS50172">
    <property type="entry name" value="BRCT"/>
    <property type="match status" value="1"/>
</dbReference>
<dbReference type="Gene3D" id="3.40.50.10190">
    <property type="entry name" value="BRCT domain"/>
    <property type="match status" value="1"/>
</dbReference>
<keyword evidence="14" id="KW-0464">Manganese</keyword>
<feature type="binding site" evidence="14">
    <location>
        <begin position="86"/>
        <end position="87"/>
    </location>
    <ligand>
        <name>NAD(+)</name>
        <dbReference type="ChEBI" id="CHEBI:57540"/>
    </ligand>
</feature>
<keyword evidence="4 14" id="KW-0436">Ligase</keyword>
<evidence type="ECO:0000256" key="6">
    <source>
        <dbReference type="ARBA" id="ARBA00022723"/>
    </source>
</evidence>
<dbReference type="SMART" id="SM00292">
    <property type="entry name" value="BRCT"/>
    <property type="match status" value="1"/>
</dbReference>
<dbReference type="GO" id="GO:0006281">
    <property type="term" value="P:DNA repair"/>
    <property type="evidence" value="ECO:0007669"/>
    <property type="project" value="UniProtKB-KW"/>
</dbReference>
<dbReference type="InterPro" id="IPR018239">
    <property type="entry name" value="DNA_ligase_AS"/>
</dbReference>
<dbReference type="SMART" id="SM00278">
    <property type="entry name" value="HhH1"/>
    <property type="match status" value="4"/>
</dbReference>
<dbReference type="GO" id="GO:0046872">
    <property type="term" value="F:metal ion binding"/>
    <property type="evidence" value="ECO:0007669"/>
    <property type="project" value="UniProtKB-KW"/>
</dbReference>
<feature type="binding site" evidence="14">
    <location>
        <position position="295"/>
    </location>
    <ligand>
        <name>NAD(+)</name>
        <dbReference type="ChEBI" id="CHEBI:57540"/>
    </ligand>
</feature>
<comment type="cofactor">
    <cofactor evidence="14">
        <name>Mg(2+)</name>
        <dbReference type="ChEBI" id="CHEBI:18420"/>
    </cofactor>
    <cofactor evidence="14">
        <name>Mn(2+)</name>
        <dbReference type="ChEBI" id="CHEBI:29035"/>
    </cofactor>
</comment>
<evidence type="ECO:0000256" key="10">
    <source>
        <dbReference type="ARBA" id="ARBA00023027"/>
    </source>
</evidence>
<evidence type="ECO:0000256" key="11">
    <source>
        <dbReference type="ARBA" id="ARBA00023204"/>
    </source>
</evidence>
<dbReference type="Pfam" id="PF00533">
    <property type="entry name" value="BRCT"/>
    <property type="match status" value="1"/>
</dbReference>
<feature type="binding site" evidence="14">
    <location>
        <position position="178"/>
    </location>
    <ligand>
        <name>NAD(+)</name>
        <dbReference type="ChEBI" id="CHEBI:57540"/>
    </ligand>
</feature>
<dbReference type="EMBL" id="JAYGII010000015">
    <property type="protein sequence ID" value="MEA5445790.1"/>
    <property type="molecule type" value="Genomic_DNA"/>
</dbReference>
<keyword evidence="19" id="KW-1185">Reference proteome</keyword>
<gene>
    <name evidence="14 18" type="primary">ligA</name>
    <name evidence="18" type="ORF">VCB98_08155</name>
</gene>
<evidence type="ECO:0000313" key="19">
    <source>
        <dbReference type="Proteomes" id="UP001302316"/>
    </source>
</evidence>
<evidence type="ECO:0000256" key="8">
    <source>
        <dbReference type="ARBA" id="ARBA00022833"/>
    </source>
</evidence>
<comment type="caution">
    <text evidence="14">Lacks conserved residue(s) required for the propagation of feature annotation.</text>
</comment>
<feature type="binding site" evidence="14">
    <location>
        <position position="141"/>
    </location>
    <ligand>
        <name>NAD(+)</name>
        <dbReference type="ChEBI" id="CHEBI:57540"/>
    </ligand>
</feature>
<feature type="binding site" evidence="14">
    <location>
        <position position="319"/>
    </location>
    <ligand>
        <name>NAD(+)</name>
        <dbReference type="ChEBI" id="CHEBI:57540"/>
    </ligand>
</feature>
<evidence type="ECO:0000313" key="18">
    <source>
        <dbReference type="EMBL" id="MEA5445790.1"/>
    </source>
</evidence>
<dbReference type="InterPro" id="IPR004150">
    <property type="entry name" value="NAD_DNA_ligase_OB"/>
</dbReference>
<dbReference type="SUPFAM" id="SSF50249">
    <property type="entry name" value="Nucleic acid-binding proteins"/>
    <property type="match status" value="1"/>
</dbReference>
<dbReference type="Pfam" id="PF03120">
    <property type="entry name" value="OB_DNA_ligase"/>
    <property type="match status" value="1"/>
</dbReference>
<dbReference type="Gene3D" id="2.40.50.140">
    <property type="entry name" value="Nucleic acid-binding proteins"/>
    <property type="match status" value="1"/>
</dbReference>
<feature type="binding site" evidence="14">
    <location>
        <position position="437"/>
    </location>
    <ligand>
        <name>Zn(2+)</name>
        <dbReference type="ChEBI" id="CHEBI:29105"/>
    </ligand>
</feature>